<protein>
    <submittedName>
        <fullName evidence="2">Uncharacterized protein</fullName>
    </submittedName>
</protein>
<evidence type="ECO:0000313" key="2">
    <source>
        <dbReference type="WBParaSite" id="PEQ_0000942801-mRNA-1"/>
    </source>
</evidence>
<dbReference type="AlphaFoldDB" id="A0A914RSY6"/>
<dbReference type="WBParaSite" id="PEQ_0000942801-mRNA-1">
    <property type="protein sequence ID" value="PEQ_0000942801-mRNA-1"/>
    <property type="gene ID" value="PEQ_0000942801"/>
</dbReference>
<name>A0A914RSY6_PAREQ</name>
<accession>A0A914RSY6</accession>
<evidence type="ECO:0000313" key="1">
    <source>
        <dbReference type="Proteomes" id="UP000887564"/>
    </source>
</evidence>
<organism evidence="1 2">
    <name type="scientific">Parascaris equorum</name>
    <name type="common">Equine roundworm</name>
    <dbReference type="NCBI Taxonomy" id="6256"/>
    <lineage>
        <taxon>Eukaryota</taxon>
        <taxon>Metazoa</taxon>
        <taxon>Ecdysozoa</taxon>
        <taxon>Nematoda</taxon>
        <taxon>Chromadorea</taxon>
        <taxon>Rhabditida</taxon>
        <taxon>Spirurina</taxon>
        <taxon>Ascaridomorpha</taxon>
        <taxon>Ascaridoidea</taxon>
        <taxon>Ascarididae</taxon>
        <taxon>Parascaris</taxon>
    </lineage>
</organism>
<keyword evidence="1" id="KW-1185">Reference proteome</keyword>
<dbReference type="Proteomes" id="UP000887564">
    <property type="component" value="Unplaced"/>
</dbReference>
<reference evidence="2" key="1">
    <citation type="submission" date="2022-11" db="UniProtKB">
        <authorList>
            <consortium name="WormBaseParasite"/>
        </authorList>
    </citation>
    <scope>IDENTIFICATION</scope>
</reference>
<proteinExistence type="predicted"/>
<sequence length="55" mass="5967">MTGTIRQENKGVQILTLGIGAHINMGELIDITGDETLAFQNLTSQASLDKFVSQF</sequence>